<dbReference type="AlphaFoldDB" id="A0A1S8CK21"/>
<dbReference type="InterPro" id="IPR024688">
    <property type="entry name" value="Mac_dom"/>
</dbReference>
<proteinExistence type="inferred from homology"/>
<dbReference type="PROSITE" id="PS00101">
    <property type="entry name" value="HEXAPEP_TRANSFERASES"/>
    <property type="match status" value="1"/>
</dbReference>
<sequence length="206" mass="22731">MMQRERLASGYLYTDMDESMAEERLRGKELVYDFNHTRPSEQAKREALIRRLMGKIGKNFWIEPPLHVAYGSQIAIGDNFYANFNLVVVDDGKVLIGDNVMIAPNVTISTTGHPVDPTVRITGQQFSLAVTIEDNVWIGSGAIINPGVTIGRNSVIGAGSVVTKDVPCDVVAAGVPCRVLRSIGERDRIFYHKGRRFADIPVETAK</sequence>
<dbReference type="STRING" id="2034155.BMI79_14280"/>
<keyword evidence="3" id="KW-0677">Repeat</keyword>
<dbReference type="PANTHER" id="PTHR43017">
    <property type="entry name" value="GALACTOSIDE O-ACETYLTRANSFERASE"/>
    <property type="match status" value="1"/>
</dbReference>
<comment type="similarity">
    <text evidence="1 5">Belongs to the transferase hexapeptide repeat family.</text>
</comment>
<dbReference type="Pfam" id="PF00132">
    <property type="entry name" value="Hexapep"/>
    <property type="match status" value="1"/>
</dbReference>
<dbReference type="InterPro" id="IPR011004">
    <property type="entry name" value="Trimer_LpxA-like_sf"/>
</dbReference>
<dbReference type="InterPro" id="IPR039369">
    <property type="entry name" value="LacA-like"/>
</dbReference>
<dbReference type="OrthoDB" id="9815592at2"/>
<evidence type="ECO:0000259" key="6">
    <source>
        <dbReference type="SMART" id="SM01266"/>
    </source>
</evidence>
<dbReference type="GO" id="GO:0008870">
    <property type="term" value="F:galactoside O-acetyltransferase activity"/>
    <property type="evidence" value="ECO:0007669"/>
    <property type="project" value="TreeGrafter"/>
</dbReference>
<dbReference type="EMBL" id="MOXD01000007">
    <property type="protein sequence ID" value="OMQ21914.1"/>
    <property type="molecule type" value="Genomic_DNA"/>
</dbReference>
<dbReference type="Pfam" id="PF12464">
    <property type="entry name" value="Mac"/>
    <property type="match status" value="1"/>
</dbReference>
<dbReference type="SMART" id="SM01266">
    <property type="entry name" value="Mac"/>
    <property type="match status" value="1"/>
</dbReference>
<feature type="domain" description="Maltose/galactoside acetyltransferase" evidence="6">
    <location>
        <begin position="4"/>
        <end position="58"/>
    </location>
</feature>
<evidence type="ECO:0000313" key="8">
    <source>
        <dbReference type="Proteomes" id="UP000216021"/>
    </source>
</evidence>
<dbReference type="Gene3D" id="2.160.10.10">
    <property type="entry name" value="Hexapeptide repeat proteins"/>
    <property type="match status" value="1"/>
</dbReference>
<gene>
    <name evidence="7" type="primary">lacA</name>
    <name evidence="7" type="ORF">BMI79_14280</name>
</gene>
<dbReference type="PANTHER" id="PTHR43017:SF1">
    <property type="entry name" value="ACETYLTRANSFERASE YJL218W-RELATED"/>
    <property type="match status" value="1"/>
</dbReference>
<dbReference type="InterPro" id="IPR001451">
    <property type="entry name" value="Hexapep"/>
</dbReference>
<reference evidence="7 8" key="1">
    <citation type="submission" date="2016-11" db="EMBL/GenBank/DDBJ databases">
        <title>Rahnella oryzae sp. nov., isolated from rice root.</title>
        <authorList>
            <person name="Zhang X.-X."/>
            <person name="Zhang J."/>
        </authorList>
    </citation>
    <scope>NUCLEOTIDE SEQUENCE [LARGE SCALE GENOMIC DNA]</scope>
    <source>
        <strain evidence="7 8">J11-6</strain>
    </source>
</reference>
<accession>A0A1S8CK21</accession>
<evidence type="ECO:0000256" key="1">
    <source>
        <dbReference type="ARBA" id="ARBA00007274"/>
    </source>
</evidence>
<name>A0A1S8CK21_9GAMM</name>
<evidence type="ECO:0000256" key="5">
    <source>
        <dbReference type="RuleBase" id="RU367021"/>
    </source>
</evidence>
<dbReference type="SUPFAM" id="SSF51161">
    <property type="entry name" value="Trimeric LpxA-like enzymes"/>
    <property type="match status" value="1"/>
</dbReference>
<evidence type="ECO:0000256" key="3">
    <source>
        <dbReference type="ARBA" id="ARBA00022737"/>
    </source>
</evidence>
<evidence type="ECO:0000256" key="2">
    <source>
        <dbReference type="ARBA" id="ARBA00022679"/>
    </source>
</evidence>
<dbReference type="EC" id="2.3.1.-" evidence="5"/>
<keyword evidence="4 5" id="KW-0012">Acyltransferase</keyword>
<evidence type="ECO:0000256" key="4">
    <source>
        <dbReference type="ARBA" id="ARBA00023315"/>
    </source>
</evidence>
<dbReference type="Proteomes" id="UP000216021">
    <property type="component" value="Unassembled WGS sequence"/>
</dbReference>
<comment type="caution">
    <text evidence="7">The sequence shown here is derived from an EMBL/GenBank/DDBJ whole genome shotgun (WGS) entry which is preliminary data.</text>
</comment>
<keyword evidence="8" id="KW-1185">Reference proteome</keyword>
<dbReference type="FunFam" id="2.160.10.10:FF:000008">
    <property type="entry name" value="Maltose O-acetyltransferase"/>
    <property type="match status" value="1"/>
</dbReference>
<dbReference type="InterPro" id="IPR018357">
    <property type="entry name" value="Hexapep_transf_CS"/>
</dbReference>
<organism evidence="7 8">
    <name type="scientific">Serratia oryzae</name>
    <dbReference type="NCBI Taxonomy" id="2034155"/>
    <lineage>
        <taxon>Bacteria</taxon>
        <taxon>Pseudomonadati</taxon>
        <taxon>Pseudomonadota</taxon>
        <taxon>Gammaproteobacteria</taxon>
        <taxon>Enterobacterales</taxon>
        <taxon>Yersiniaceae</taxon>
        <taxon>Serratia</taxon>
    </lineage>
</organism>
<keyword evidence="2 5" id="KW-0808">Transferase</keyword>
<evidence type="ECO:0000313" key="7">
    <source>
        <dbReference type="EMBL" id="OMQ21914.1"/>
    </source>
</evidence>
<dbReference type="CDD" id="cd03357">
    <property type="entry name" value="LbH_MAT_GAT"/>
    <property type="match status" value="1"/>
</dbReference>
<protein>
    <recommendedName>
        <fullName evidence="5">Acetyltransferase</fullName>
        <ecNumber evidence="5">2.3.1.-</ecNumber>
    </recommendedName>
</protein>